<dbReference type="InterPro" id="IPR036412">
    <property type="entry name" value="HAD-like_sf"/>
</dbReference>
<reference evidence="3" key="1">
    <citation type="journal article" date="2022" name="Int. J. Syst. Evol. Microbiol.">
        <title>Pseudomonas aegrilactucae sp. nov. and Pseudomonas morbosilactucae sp. nov., pathogens causing bacterial rot of lettuce in Japan.</title>
        <authorList>
            <person name="Sawada H."/>
            <person name="Fujikawa T."/>
            <person name="Satou M."/>
        </authorList>
    </citation>
    <scope>NUCLEOTIDE SEQUENCE</scope>
    <source>
        <strain evidence="3">0166_1</strain>
    </source>
</reference>
<evidence type="ECO:0008006" key="5">
    <source>
        <dbReference type="Google" id="ProtNLM"/>
    </source>
</evidence>
<dbReference type="Proteomes" id="UP001162834">
    <property type="component" value="Chromosome"/>
</dbReference>
<keyword evidence="4" id="KW-1185">Reference proteome</keyword>
<gene>
    <name evidence="3" type="ORF">DSM104329_02261</name>
</gene>
<dbReference type="KEGG" id="sbae:DSM104329_02261"/>
<dbReference type="EMBL" id="CP087164">
    <property type="protein sequence ID" value="UGS35864.1"/>
    <property type="molecule type" value="Genomic_DNA"/>
</dbReference>
<dbReference type="SUPFAM" id="SSF56784">
    <property type="entry name" value="HAD-like"/>
    <property type="match status" value="1"/>
</dbReference>
<dbReference type="Pfam" id="PF06941">
    <property type="entry name" value="NT5C"/>
    <property type="match status" value="1"/>
</dbReference>
<evidence type="ECO:0000256" key="1">
    <source>
        <dbReference type="ARBA" id="ARBA00009589"/>
    </source>
</evidence>
<evidence type="ECO:0000256" key="2">
    <source>
        <dbReference type="PIRSR" id="PIRSR610708-1"/>
    </source>
</evidence>
<dbReference type="InterPro" id="IPR023214">
    <property type="entry name" value="HAD_sf"/>
</dbReference>
<name>A0A9E7C0Q5_9ACTN</name>
<feature type="active site" description="Nucleophile" evidence="2">
    <location>
        <position position="6"/>
    </location>
</feature>
<organism evidence="3 4">
    <name type="scientific">Capillimicrobium parvum</name>
    <dbReference type="NCBI Taxonomy" id="2884022"/>
    <lineage>
        <taxon>Bacteria</taxon>
        <taxon>Bacillati</taxon>
        <taxon>Actinomycetota</taxon>
        <taxon>Thermoleophilia</taxon>
        <taxon>Solirubrobacterales</taxon>
        <taxon>Capillimicrobiaceae</taxon>
        <taxon>Capillimicrobium</taxon>
    </lineage>
</organism>
<dbReference type="InterPro" id="IPR010708">
    <property type="entry name" value="5'(3')-deoxyribonucleotidase"/>
</dbReference>
<evidence type="ECO:0000313" key="4">
    <source>
        <dbReference type="Proteomes" id="UP001162834"/>
    </source>
</evidence>
<feature type="active site" description="Proton donor" evidence="2">
    <location>
        <position position="8"/>
    </location>
</feature>
<dbReference type="RefSeq" id="WP_259315544.1">
    <property type="nucleotide sequence ID" value="NZ_CP087164.1"/>
</dbReference>
<comment type="similarity">
    <text evidence="1">Belongs to the 5'(3')-deoxyribonucleotidase family.</text>
</comment>
<sequence length="188" mass="21268">MRIAIDIDSTLHHYWDVLSDAARRRFGIDLPYEQQFDWGITRLKPRQLEVCIAETHTDDAILAGEPYPGAVEVVTRWHDAGHFIHITSHRQQHAHEATEAWLRKIGLPFDELYCSFDKVARCREIAIDVLVDDSPVNIARAVDVGIIAATLRHPWNIDVCEEEDVLCADDWPGLDRALEPVLSATAPG</sequence>
<dbReference type="AlphaFoldDB" id="A0A9E7C0Q5"/>
<accession>A0A9E7C0Q5</accession>
<dbReference type="GO" id="GO:0009264">
    <property type="term" value="P:deoxyribonucleotide catabolic process"/>
    <property type="evidence" value="ECO:0007669"/>
    <property type="project" value="InterPro"/>
</dbReference>
<dbReference type="GO" id="GO:0008253">
    <property type="term" value="F:5'-nucleotidase activity"/>
    <property type="evidence" value="ECO:0007669"/>
    <property type="project" value="InterPro"/>
</dbReference>
<proteinExistence type="inferred from homology"/>
<evidence type="ECO:0000313" key="3">
    <source>
        <dbReference type="EMBL" id="UGS35864.1"/>
    </source>
</evidence>
<protein>
    <recommendedName>
        <fullName evidence="5">Nucleotidase</fullName>
    </recommendedName>
</protein>
<dbReference type="Gene3D" id="3.40.50.1000">
    <property type="entry name" value="HAD superfamily/HAD-like"/>
    <property type="match status" value="1"/>
</dbReference>